<name>A0A812SF72_9DINO</name>
<keyword evidence="1" id="KW-0812">Transmembrane</keyword>
<keyword evidence="1" id="KW-0472">Membrane</keyword>
<organism evidence="2 3">
    <name type="scientific">Symbiodinium natans</name>
    <dbReference type="NCBI Taxonomy" id="878477"/>
    <lineage>
        <taxon>Eukaryota</taxon>
        <taxon>Sar</taxon>
        <taxon>Alveolata</taxon>
        <taxon>Dinophyceae</taxon>
        <taxon>Suessiales</taxon>
        <taxon>Symbiodiniaceae</taxon>
        <taxon>Symbiodinium</taxon>
    </lineage>
</organism>
<feature type="transmembrane region" description="Helical" evidence="1">
    <location>
        <begin position="59"/>
        <end position="77"/>
    </location>
</feature>
<gene>
    <name evidence="2" type="ORF">SNAT2548_LOCUS27052</name>
</gene>
<dbReference type="Proteomes" id="UP000604046">
    <property type="component" value="Unassembled WGS sequence"/>
</dbReference>
<keyword evidence="1" id="KW-1133">Transmembrane helix</keyword>
<reference evidence="2" key="1">
    <citation type="submission" date="2021-02" db="EMBL/GenBank/DDBJ databases">
        <authorList>
            <person name="Dougan E. K."/>
            <person name="Rhodes N."/>
            <person name="Thang M."/>
            <person name="Chan C."/>
        </authorList>
    </citation>
    <scope>NUCLEOTIDE SEQUENCE</scope>
</reference>
<keyword evidence="3" id="KW-1185">Reference proteome</keyword>
<evidence type="ECO:0000313" key="2">
    <source>
        <dbReference type="EMBL" id="CAE7481850.1"/>
    </source>
</evidence>
<dbReference type="EMBL" id="CAJNDS010002453">
    <property type="protein sequence ID" value="CAE7481850.1"/>
    <property type="molecule type" value="Genomic_DNA"/>
</dbReference>
<accession>A0A812SF72</accession>
<dbReference type="AlphaFoldDB" id="A0A812SF72"/>
<evidence type="ECO:0000313" key="3">
    <source>
        <dbReference type="Proteomes" id="UP000604046"/>
    </source>
</evidence>
<proteinExistence type="predicted"/>
<protein>
    <submittedName>
        <fullName evidence="2">Uncharacterized protein</fullName>
    </submittedName>
</protein>
<comment type="caution">
    <text evidence="2">The sequence shown here is derived from an EMBL/GenBank/DDBJ whole genome shotgun (WGS) entry which is preliminary data.</text>
</comment>
<evidence type="ECO:0000256" key="1">
    <source>
        <dbReference type="SAM" id="Phobius"/>
    </source>
</evidence>
<sequence length="169" mass="18219">MLATPRQALFSRWLQETVEEAPIVAVLGGSEPGELVNKAAPQAGTAGTRTKVWLSRSKVSLSLALSLSLFVFLVFSLSRSLSFSRSPSQSICGARLVDPQHLTLSQLEATCDPNNVWNQVLQTPALDKVGQSTTFTVTIEAGALRNSVSSKLHGGERRPPGKLAWCWTT</sequence>